<keyword evidence="1" id="KW-0808">Transferase</keyword>
<dbReference type="Gene3D" id="3.30.565.10">
    <property type="entry name" value="Histidine kinase-like ATPase, C-terminal domain"/>
    <property type="match status" value="1"/>
</dbReference>
<reference evidence="3 4" key="1">
    <citation type="submission" date="2017-10" db="EMBL/GenBank/DDBJ databases">
        <title>Novel microbial diversity and functional potential in the marine mammal oral microbiome.</title>
        <authorList>
            <person name="Dudek N.K."/>
            <person name="Sun C.L."/>
            <person name="Burstein D."/>
            <person name="Kantor R.S."/>
            <person name="Aliaga Goltsman D.S."/>
            <person name="Bik E.M."/>
            <person name="Thomas B.C."/>
            <person name="Banfield J.F."/>
            <person name="Relman D.A."/>
        </authorList>
    </citation>
    <scope>NUCLEOTIDE SEQUENCE [LARGE SCALE GENOMIC DNA]</scope>
    <source>
        <strain evidence="3">DOLJORAL78_47_16</strain>
    </source>
</reference>
<name>A0A2G6KKW2_9BACT</name>
<keyword evidence="1" id="KW-0723">Serine/threonine-protein kinase</keyword>
<evidence type="ECO:0000259" key="2">
    <source>
        <dbReference type="Pfam" id="PF13581"/>
    </source>
</evidence>
<feature type="domain" description="Histidine kinase/HSP90-like ATPase" evidence="2">
    <location>
        <begin position="18"/>
        <end position="141"/>
    </location>
</feature>
<evidence type="ECO:0000313" key="4">
    <source>
        <dbReference type="Proteomes" id="UP000230821"/>
    </source>
</evidence>
<dbReference type="GO" id="GO:0005524">
    <property type="term" value="F:ATP binding"/>
    <property type="evidence" value="ECO:0007669"/>
    <property type="project" value="UniProtKB-KW"/>
</dbReference>
<proteinExistence type="predicted"/>
<sequence length="148" mass="16349">MVLIFLYILVKELAIKIPSSTEFVGPVVKFFYTLLAEKGFDDMVVANVTTAIVEALGNAIVHGNNSDVQKPIHISIRVHENVMQIEVQDEGNGCDIESLPDPLAPENILKPCGRGIFLIKAFMDNVTFGKNGHGSKLIMHKAFERNIE</sequence>
<dbReference type="InterPro" id="IPR036890">
    <property type="entry name" value="HATPase_C_sf"/>
</dbReference>
<gene>
    <name evidence="3" type="ORF">CSA56_00555</name>
</gene>
<accession>A0A2G6KKW2</accession>
<dbReference type="PANTHER" id="PTHR35526:SF3">
    <property type="entry name" value="ANTI-SIGMA-F FACTOR RSBW"/>
    <property type="match status" value="1"/>
</dbReference>
<comment type="caution">
    <text evidence="3">The sequence shown here is derived from an EMBL/GenBank/DDBJ whole genome shotgun (WGS) entry which is preliminary data.</text>
</comment>
<dbReference type="Proteomes" id="UP000230821">
    <property type="component" value="Unassembled WGS sequence"/>
</dbReference>
<dbReference type="SUPFAM" id="SSF55874">
    <property type="entry name" value="ATPase domain of HSP90 chaperone/DNA topoisomerase II/histidine kinase"/>
    <property type="match status" value="1"/>
</dbReference>
<organism evidence="3 4">
    <name type="scientific">candidate division KSB3 bacterium</name>
    <dbReference type="NCBI Taxonomy" id="2044937"/>
    <lineage>
        <taxon>Bacteria</taxon>
        <taxon>candidate division KSB3</taxon>
    </lineage>
</organism>
<dbReference type="AlphaFoldDB" id="A0A2G6KKW2"/>
<evidence type="ECO:0000256" key="1">
    <source>
        <dbReference type="ARBA" id="ARBA00022527"/>
    </source>
</evidence>
<evidence type="ECO:0000313" key="3">
    <source>
        <dbReference type="EMBL" id="PIE36294.1"/>
    </source>
</evidence>
<keyword evidence="1" id="KW-0418">Kinase</keyword>
<dbReference type="CDD" id="cd16936">
    <property type="entry name" value="HATPase_RsbW-like"/>
    <property type="match status" value="1"/>
</dbReference>
<dbReference type="Pfam" id="PF13581">
    <property type="entry name" value="HATPase_c_2"/>
    <property type="match status" value="1"/>
</dbReference>
<keyword evidence="3" id="KW-0547">Nucleotide-binding</keyword>
<dbReference type="GO" id="GO:0004674">
    <property type="term" value="F:protein serine/threonine kinase activity"/>
    <property type="evidence" value="ECO:0007669"/>
    <property type="project" value="UniProtKB-KW"/>
</dbReference>
<dbReference type="InterPro" id="IPR050267">
    <property type="entry name" value="Anti-sigma-factor_SerPK"/>
</dbReference>
<protein>
    <submittedName>
        <fullName evidence="3">ATP-binding protein</fullName>
    </submittedName>
</protein>
<dbReference type="PANTHER" id="PTHR35526">
    <property type="entry name" value="ANTI-SIGMA-F FACTOR RSBW-RELATED"/>
    <property type="match status" value="1"/>
</dbReference>
<keyword evidence="3" id="KW-0067">ATP-binding</keyword>
<dbReference type="InterPro" id="IPR003594">
    <property type="entry name" value="HATPase_dom"/>
</dbReference>
<dbReference type="EMBL" id="PDSK01000020">
    <property type="protein sequence ID" value="PIE36294.1"/>
    <property type="molecule type" value="Genomic_DNA"/>
</dbReference>